<keyword evidence="7 11" id="KW-1133">Transmembrane helix</keyword>
<feature type="region of interest" description="Disordered" evidence="10">
    <location>
        <begin position="1"/>
        <end position="32"/>
    </location>
</feature>
<dbReference type="Gene3D" id="1.20.1740.10">
    <property type="entry name" value="Amino acid/polyamine transporter I"/>
    <property type="match status" value="1"/>
</dbReference>
<keyword evidence="6" id="KW-0029">Amino-acid transport</keyword>
<dbReference type="GO" id="GO:1903826">
    <property type="term" value="P:L-arginine transmembrane transport"/>
    <property type="evidence" value="ECO:0007669"/>
    <property type="project" value="InterPro"/>
</dbReference>
<dbReference type="EMBL" id="CM000833">
    <property type="protein sequence ID" value="EET03348.1"/>
    <property type="molecule type" value="Genomic_DNA"/>
</dbReference>
<dbReference type="AlphaFoldDB" id="A0A0E1VR97"/>
<evidence type="ECO:0000256" key="5">
    <source>
        <dbReference type="ARBA" id="ARBA00022692"/>
    </source>
</evidence>
<dbReference type="Proteomes" id="UP000001812">
    <property type="component" value="Chromosome II"/>
</dbReference>
<feature type="transmembrane region" description="Helical" evidence="11">
    <location>
        <begin position="529"/>
        <end position="547"/>
    </location>
</feature>
<protein>
    <recommendedName>
        <fullName evidence="9">Arginine-ornithine antiporter</fullName>
    </recommendedName>
</protein>
<dbReference type="HOGENOM" id="CLU_007946_1_2_4"/>
<feature type="compositionally biased region" description="Basic and acidic residues" evidence="10">
    <location>
        <begin position="15"/>
        <end position="27"/>
    </location>
</feature>
<feature type="transmembrane region" description="Helical" evidence="11">
    <location>
        <begin position="349"/>
        <end position="374"/>
    </location>
</feature>
<dbReference type="InterPro" id="IPR050367">
    <property type="entry name" value="APC_superfamily"/>
</dbReference>
<keyword evidence="4" id="KW-1003">Cell membrane</keyword>
<gene>
    <name evidence="12" type="ORF">BURPS1710A_A0644</name>
</gene>
<comment type="subcellular location">
    <subcellularLocation>
        <location evidence="1">Cell membrane</location>
        <topology evidence="1">Multi-pass membrane protein</topology>
    </subcellularLocation>
</comment>
<feature type="transmembrane region" description="Helical" evidence="11">
    <location>
        <begin position="430"/>
        <end position="452"/>
    </location>
</feature>
<feature type="transmembrane region" description="Helical" evidence="11">
    <location>
        <begin position="399"/>
        <end position="418"/>
    </location>
</feature>
<evidence type="ECO:0000256" key="1">
    <source>
        <dbReference type="ARBA" id="ARBA00004651"/>
    </source>
</evidence>
<dbReference type="GO" id="GO:0006527">
    <property type="term" value="P:L-arginine catabolic process"/>
    <property type="evidence" value="ECO:0007669"/>
    <property type="project" value="UniProtKB-UniRule"/>
</dbReference>
<sequence length="671" mass="70997">MAGPLSARHRRRASRHADRSIAARRPGDAAAGAHKRALSAGFGARDCSDRIAAIAAIARSARRAAARAGAFTPGGHASSASRRGERARAPARRGRPATPRFVTRFVARFSTRKQPLSARRTCLVDTAFTPHSRHIHAAFTPHSRRNAPRAPLIQVNPACRARCLNTFNIRRGGFIMKHSVRHPFHPSTPLPARASAPLRAAAPRQLPFALLTALVIGSMIGSGIFSLPQNMASGAGAGAIVIGWAITGVGMLMLALVYQTLAHRKPELDNGVYAYAHASAGDFVGFNSAWGYWVSAWIGNVGYLVIVFGTLGYAFPAFGDGNTRAAVIGASIVLWIMHAVILRGVRGAAILNALTTIAKIVPLVLFVALAALAFQPHRFTTDFWGNVHLPGVLDQVKSTMLITVWVFIGIEGASVYSARAKNRDDVGRATIVGFVVVLLLLMAVSLLSLGIVSQPELAAMKNPSMAGVLEKAIGRTGVAIAGVGLLVSVGGALLAWTLLAAEAMFTPAKDGVMPAFLSRENAHGVPANALWATNGLVQLFLLVTLVSNATYQALISLATSMILVPYLFSAVYALVIAIKGEGYAPGEAVRVRDATIGAVATVYCCWLLYAAGPKYLLLSALLYAPGALLYAWAKRERGERPFKPFEAAILIALVAFASLAGWLVAAGRISL</sequence>
<evidence type="ECO:0000256" key="8">
    <source>
        <dbReference type="ARBA" id="ARBA00023136"/>
    </source>
</evidence>
<feature type="transmembrane region" description="Helical" evidence="11">
    <location>
        <begin position="325"/>
        <end position="342"/>
    </location>
</feature>
<evidence type="ECO:0000256" key="4">
    <source>
        <dbReference type="ARBA" id="ARBA00022475"/>
    </source>
</evidence>
<keyword evidence="3" id="KW-0813">Transport</keyword>
<feature type="transmembrane region" description="Helical" evidence="11">
    <location>
        <begin position="590"/>
        <end position="609"/>
    </location>
</feature>
<feature type="transmembrane region" description="Helical" evidence="11">
    <location>
        <begin position="301"/>
        <end position="319"/>
    </location>
</feature>
<name>A0A0E1VR97_BURPE</name>
<feature type="compositionally biased region" description="Low complexity" evidence="10">
    <location>
        <begin position="68"/>
        <end position="81"/>
    </location>
</feature>
<dbReference type="NCBIfam" id="TIGR03810">
    <property type="entry name" value="arg_ornith_anti"/>
    <property type="match status" value="1"/>
</dbReference>
<evidence type="ECO:0000256" key="2">
    <source>
        <dbReference type="ARBA" id="ARBA00008220"/>
    </source>
</evidence>
<feature type="transmembrane region" description="Helical" evidence="11">
    <location>
        <begin position="208"/>
        <end position="228"/>
    </location>
</feature>
<dbReference type="Pfam" id="PF13520">
    <property type="entry name" value="AA_permease_2"/>
    <property type="match status" value="1"/>
</dbReference>
<dbReference type="PANTHER" id="PTHR42770">
    <property type="entry name" value="AMINO ACID TRANSPORTER-RELATED"/>
    <property type="match status" value="1"/>
</dbReference>
<evidence type="ECO:0000256" key="7">
    <source>
        <dbReference type="ARBA" id="ARBA00022989"/>
    </source>
</evidence>
<evidence type="ECO:0000256" key="3">
    <source>
        <dbReference type="ARBA" id="ARBA00022448"/>
    </source>
</evidence>
<dbReference type="InterPro" id="IPR004754">
    <property type="entry name" value="Amino_acid_antiprt"/>
</dbReference>
<comment type="similarity">
    <text evidence="2">Belongs to the amino acid-polyamine-organocation (APC) superfamily. Basic amino acid/polyamine antiporter (APA) (TC 2.A.3.2) family.</text>
</comment>
<dbReference type="PANTHER" id="PTHR42770:SF4">
    <property type="entry name" value="ARGININE_ORNITHINE ANTIPORTER-RELATED"/>
    <property type="match status" value="1"/>
</dbReference>
<feature type="transmembrane region" description="Helical" evidence="11">
    <location>
        <begin position="553"/>
        <end position="578"/>
    </location>
</feature>
<evidence type="ECO:0000256" key="6">
    <source>
        <dbReference type="ARBA" id="ARBA00022970"/>
    </source>
</evidence>
<evidence type="ECO:0000256" key="9">
    <source>
        <dbReference type="NCBIfam" id="TIGR03810"/>
    </source>
</evidence>
<keyword evidence="8 11" id="KW-0472">Membrane</keyword>
<feature type="transmembrane region" description="Helical" evidence="11">
    <location>
        <begin position="645"/>
        <end position="665"/>
    </location>
</feature>
<organism evidence="12">
    <name type="scientific">Burkholderia pseudomallei 1710a</name>
    <dbReference type="NCBI Taxonomy" id="320371"/>
    <lineage>
        <taxon>Bacteria</taxon>
        <taxon>Pseudomonadati</taxon>
        <taxon>Pseudomonadota</taxon>
        <taxon>Betaproteobacteria</taxon>
        <taxon>Burkholderiales</taxon>
        <taxon>Burkholderiaceae</taxon>
        <taxon>Burkholderia</taxon>
        <taxon>pseudomallei group</taxon>
    </lineage>
</organism>
<dbReference type="NCBIfam" id="TIGR00905">
    <property type="entry name" value="2A0302"/>
    <property type="match status" value="1"/>
</dbReference>
<dbReference type="InterPro" id="IPR022461">
    <property type="entry name" value="Arg/Orn_antiprt_ArcD"/>
</dbReference>
<keyword evidence="5 11" id="KW-0812">Transmembrane</keyword>
<feature type="transmembrane region" description="Helical" evidence="11">
    <location>
        <begin position="234"/>
        <end position="258"/>
    </location>
</feature>
<evidence type="ECO:0000313" key="12">
    <source>
        <dbReference type="EMBL" id="EET03348.1"/>
    </source>
</evidence>
<dbReference type="GO" id="GO:0005886">
    <property type="term" value="C:plasma membrane"/>
    <property type="evidence" value="ECO:0007669"/>
    <property type="project" value="UniProtKB-SubCell"/>
</dbReference>
<feature type="transmembrane region" description="Helical" evidence="11">
    <location>
        <begin position="615"/>
        <end position="633"/>
    </location>
</feature>
<accession>A0A0E1VR97</accession>
<dbReference type="InterPro" id="IPR002293">
    <property type="entry name" value="AA/rel_permease1"/>
</dbReference>
<evidence type="ECO:0000256" key="10">
    <source>
        <dbReference type="SAM" id="MobiDB-lite"/>
    </source>
</evidence>
<reference evidence="12" key="1">
    <citation type="submission" date="2009-05" db="EMBL/GenBank/DDBJ databases">
        <authorList>
            <person name="Harkins D.M."/>
            <person name="DeShazer D."/>
            <person name="Woods D.E."/>
            <person name="Brinkac L.M."/>
            <person name="Brown K.A."/>
            <person name="Hung G.C."/>
            <person name="Tuanyok A."/>
            <person name="Zhang B."/>
            <person name="Nierman W.C."/>
        </authorList>
    </citation>
    <scope>NUCLEOTIDE SEQUENCE [LARGE SCALE GENOMIC DNA]</scope>
    <source>
        <strain evidence="12">1710a</strain>
    </source>
</reference>
<evidence type="ECO:0000256" key="11">
    <source>
        <dbReference type="SAM" id="Phobius"/>
    </source>
</evidence>
<feature type="transmembrane region" description="Helical" evidence="11">
    <location>
        <begin position="472"/>
        <end position="499"/>
    </location>
</feature>
<feature type="region of interest" description="Disordered" evidence="10">
    <location>
        <begin position="68"/>
        <end position="96"/>
    </location>
</feature>
<proteinExistence type="inferred from homology"/>
<dbReference type="GO" id="GO:0043858">
    <property type="term" value="F:arginine:ornithine antiporter activity"/>
    <property type="evidence" value="ECO:0007669"/>
    <property type="project" value="UniProtKB-UniRule"/>
</dbReference>